<keyword evidence="3 5" id="KW-0285">Flavoprotein</keyword>
<comment type="similarity">
    <text evidence="2 5">Belongs to the acyl-CoA dehydrogenase family.</text>
</comment>
<organism evidence="9 10">
    <name type="scientific">Tsukamurella soli</name>
    <dbReference type="NCBI Taxonomy" id="644556"/>
    <lineage>
        <taxon>Bacteria</taxon>
        <taxon>Bacillati</taxon>
        <taxon>Actinomycetota</taxon>
        <taxon>Actinomycetes</taxon>
        <taxon>Mycobacteriales</taxon>
        <taxon>Tsukamurellaceae</taxon>
        <taxon>Tsukamurella</taxon>
    </lineage>
</organism>
<dbReference type="InterPro" id="IPR006091">
    <property type="entry name" value="Acyl-CoA_Oxase/DH_mid-dom"/>
</dbReference>
<evidence type="ECO:0000259" key="7">
    <source>
        <dbReference type="Pfam" id="PF02770"/>
    </source>
</evidence>
<feature type="domain" description="Acyl-CoA dehydrogenase/oxidase N-terminal" evidence="8">
    <location>
        <begin position="15"/>
        <end position="106"/>
    </location>
</feature>
<evidence type="ECO:0000256" key="5">
    <source>
        <dbReference type="RuleBase" id="RU362125"/>
    </source>
</evidence>
<dbReference type="InterPro" id="IPR036250">
    <property type="entry name" value="AcylCo_DH-like_C"/>
</dbReference>
<evidence type="ECO:0000313" key="10">
    <source>
        <dbReference type="Proteomes" id="UP001500635"/>
    </source>
</evidence>
<gene>
    <name evidence="9" type="ORF">GCM10023147_48150</name>
</gene>
<comment type="cofactor">
    <cofactor evidence="1 5">
        <name>FAD</name>
        <dbReference type="ChEBI" id="CHEBI:57692"/>
    </cofactor>
</comment>
<dbReference type="Pfam" id="PF02771">
    <property type="entry name" value="Acyl-CoA_dh_N"/>
    <property type="match status" value="1"/>
</dbReference>
<evidence type="ECO:0000259" key="8">
    <source>
        <dbReference type="Pfam" id="PF02771"/>
    </source>
</evidence>
<evidence type="ECO:0000256" key="4">
    <source>
        <dbReference type="ARBA" id="ARBA00022827"/>
    </source>
</evidence>
<dbReference type="InterPro" id="IPR052547">
    <property type="entry name" value="Mito_Isobutyryl-CoADH"/>
</dbReference>
<dbReference type="Gene3D" id="2.40.110.10">
    <property type="entry name" value="Butyryl-CoA Dehydrogenase, subunit A, domain 2"/>
    <property type="match status" value="1"/>
</dbReference>
<evidence type="ECO:0000256" key="3">
    <source>
        <dbReference type="ARBA" id="ARBA00022630"/>
    </source>
</evidence>
<dbReference type="InterPro" id="IPR046373">
    <property type="entry name" value="Acyl-CoA_Oxase/DH_mid-dom_sf"/>
</dbReference>
<dbReference type="EMBL" id="BAABFR010000134">
    <property type="protein sequence ID" value="GAA4405177.1"/>
    <property type="molecule type" value="Genomic_DNA"/>
</dbReference>
<dbReference type="PIRSF" id="PIRSF016578">
    <property type="entry name" value="HsaA"/>
    <property type="match status" value="1"/>
</dbReference>
<proteinExistence type="inferred from homology"/>
<evidence type="ECO:0000256" key="2">
    <source>
        <dbReference type="ARBA" id="ARBA00009347"/>
    </source>
</evidence>
<dbReference type="PANTHER" id="PTHR43831:SF1">
    <property type="entry name" value="ISOBUTYRYL-COA DEHYDROGENASE, MITOCHONDRIAL"/>
    <property type="match status" value="1"/>
</dbReference>
<protein>
    <submittedName>
        <fullName evidence="9">Acyl-CoA dehydrogenase family protein</fullName>
    </submittedName>
</protein>
<keyword evidence="10" id="KW-1185">Reference proteome</keyword>
<feature type="domain" description="Acyl-CoA dehydrogenase/oxidase C-terminal" evidence="6">
    <location>
        <begin position="227"/>
        <end position="377"/>
    </location>
</feature>
<feature type="domain" description="Acyl-CoA oxidase/dehydrogenase middle" evidence="7">
    <location>
        <begin position="121"/>
        <end position="213"/>
    </location>
</feature>
<dbReference type="Proteomes" id="UP001500635">
    <property type="component" value="Unassembled WGS sequence"/>
</dbReference>
<evidence type="ECO:0000313" key="9">
    <source>
        <dbReference type="EMBL" id="GAA4405177.1"/>
    </source>
</evidence>
<dbReference type="InterPro" id="IPR009075">
    <property type="entry name" value="AcylCo_DH/oxidase_C"/>
</dbReference>
<dbReference type="Pfam" id="PF00441">
    <property type="entry name" value="Acyl-CoA_dh_1"/>
    <property type="match status" value="1"/>
</dbReference>
<dbReference type="InterPro" id="IPR013786">
    <property type="entry name" value="AcylCoA_DH/ox_N"/>
</dbReference>
<dbReference type="Gene3D" id="1.10.540.10">
    <property type="entry name" value="Acyl-CoA dehydrogenase/oxidase, N-terminal domain"/>
    <property type="match status" value="1"/>
</dbReference>
<dbReference type="InterPro" id="IPR037069">
    <property type="entry name" value="AcylCoA_DH/ox_N_sf"/>
</dbReference>
<dbReference type="SUPFAM" id="SSF47203">
    <property type="entry name" value="Acyl-CoA dehydrogenase C-terminal domain-like"/>
    <property type="match status" value="1"/>
</dbReference>
<reference evidence="10" key="1">
    <citation type="journal article" date="2019" name="Int. J. Syst. Evol. Microbiol.">
        <title>The Global Catalogue of Microorganisms (GCM) 10K type strain sequencing project: providing services to taxonomists for standard genome sequencing and annotation.</title>
        <authorList>
            <consortium name="The Broad Institute Genomics Platform"/>
            <consortium name="The Broad Institute Genome Sequencing Center for Infectious Disease"/>
            <person name="Wu L."/>
            <person name="Ma J."/>
        </authorList>
    </citation>
    <scope>NUCLEOTIDE SEQUENCE [LARGE SCALE GENOMIC DNA]</scope>
    <source>
        <strain evidence="10">JCM 17688</strain>
    </source>
</reference>
<dbReference type="InterPro" id="IPR009100">
    <property type="entry name" value="AcylCoA_DH/oxidase_NM_dom_sf"/>
</dbReference>
<sequence length="398" mass="40520">MTNDETATSPLATSLVERVDAAIAESVAPAATEVDRTGEFPSASIAALAAAGALGATVPAEFGGSGAGVDTASEVIRRISGACGSTAMIVAMHYSATAMLVAAGRADALAEIAAGTHLTTLAFSESGSRSHFWAPLSTARASGDAVVLDARKSWVTAAHHADSYVWSSRPLAAEGPMTLWYVPRTTPGIAVAGGFDGLGLRGNDSCPVVGADVVIPRANMLGDDGAGLDAALSVVLPWFLVLNASASLGLMQAVTAATTAHLVGTRLEHVDQSLAQQLPARTRLARMQIEADRNRALITDAAGAVVAGRPDASLLVLEAKASADQGSAAAADLAMTACGGAAFRRELAVERRFRDSRAAQVMAPTTDALWDIVGRALCGLPLIDPAEFGRAEPGQAEA</sequence>
<dbReference type="PANTHER" id="PTHR43831">
    <property type="entry name" value="ISOBUTYRYL-COA DEHYDROGENASE"/>
    <property type="match status" value="1"/>
</dbReference>
<name>A0ABP8KEI1_9ACTN</name>
<dbReference type="Pfam" id="PF02770">
    <property type="entry name" value="Acyl-CoA_dh_M"/>
    <property type="match status" value="1"/>
</dbReference>
<dbReference type="RefSeq" id="WP_345001037.1">
    <property type="nucleotide sequence ID" value="NZ_BAABFR010000134.1"/>
</dbReference>
<accession>A0ABP8KEI1</accession>
<evidence type="ECO:0000256" key="1">
    <source>
        <dbReference type="ARBA" id="ARBA00001974"/>
    </source>
</evidence>
<dbReference type="SUPFAM" id="SSF56645">
    <property type="entry name" value="Acyl-CoA dehydrogenase NM domain-like"/>
    <property type="match status" value="1"/>
</dbReference>
<keyword evidence="5" id="KW-0560">Oxidoreductase</keyword>
<keyword evidence="4 5" id="KW-0274">FAD</keyword>
<evidence type="ECO:0000259" key="6">
    <source>
        <dbReference type="Pfam" id="PF00441"/>
    </source>
</evidence>
<dbReference type="Gene3D" id="1.20.140.10">
    <property type="entry name" value="Butyryl-CoA Dehydrogenase, subunit A, domain 3"/>
    <property type="match status" value="1"/>
</dbReference>
<comment type="caution">
    <text evidence="9">The sequence shown here is derived from an EMBL/GenBank/DDBJ whole genome shotgun (WGS) entry which is preliminary data.</text>
</comment>